<reference evidence="1 2" key="1">
    <citation type="submission" date="2012-10" db="EMBL/GenBank/DDBJ databases">
        <authorList>
            <person name="Zafar N."/>
            <person name="Inman J."/>
            <person name="Hall N."/>
            <person name="Lorenzi H."/>
            <person name="Caler E."/>
        </authorList>
    </citation>
    <scope>NUCLEOTIDE SEQUENCE [LARGE SCALE GENOMIC DNA]</scope>
    <source>
        <strain evidence="1 2">IP1</strain>
    </source>
</reference>
<dbReference type="VEuPathDB" id="AmoebaDB:EIN_335200"/>
<gene>
    <name evidence="1" type="ORF">EIN_335200</name>
</gene>
<keyword evidence="2" id="KW-1185">Reference proteome</keyword>
<dbReference type="KEGG" id="eiv:EIN_335200"/>
<dbReference type="Proteomes" id="UP000014680">
    <property type="component" value="Unassembled WGS sequence"/>
</dbReference>
<dbReference type="EMBL" id="KB206750">
    <property type="protein sequence ID" value="ELP88548.1"/>
    <property type="molecule type" value="Genomic_DNA"/>
</dbReference>
<proteinExistence type="predicted"/>
<dbReference type="InterPro" id="IPR011989">
    <property type="entry name" value="ARM-like"/>
</dbReference>
<dbReference type="AlphaFoldDB" id="L7FLA8"/>
<accession>L7FLA8</accession>
<protein>
    <submittedName>
        <fullName evidence="1">Uncharacterized protein</fullName>
    </submittedName>
</protein>
<dbReference type="InterPro" id="IPR016024">
    <property type="entry name" value="ARM-type_fold"/>
</dbReference>
<dbReference type="RefSeq" id="XP_004255319.1">
    <property type="nucleotide sequence ID" value="XM_004255271.1"/>
</dbReference>
<evidence type="ECO:0000313" key="1">
    <source>
        <dbReference type="EMBL" id="ELP88548.1"/>
    </source>
</evidence>
<dbReference type="SUPFAM" id="SSF48371">
    <property type="entry name" value="ARM repeat"/>
    <property type="match status" value="1"/>
</dbReference>
<dbReference type="Gene3D" id="1.25.10.10">
    <property type="entry name" value="Leucine-rich Repeat Variant"/>
    <property type="match status" value="1"/>
</dbReference>
<dbReference type="GeneID" id="14887544"/>
<evidence type="ECO:0000313" key="2">
    <source>
        <dbReference type="Proteomes" id="UP000014680"/>
    </source>
</evidence>
<sequence length="407" mass="46115">MNPNNVLEALTLLETSPPQPISTQLIRLFTLFQDVPAIVSKAFSVISLWQYQDQKFSYELFNILPLSFFHEYLRGQNILYVCSSLIIISNFVNDGGKMSTQLYNEYSAELFQLLHCSVEQVQINAALVFTNLLMAKPFVGMDIAKTAVAVCVEAIASKSELLITNSLIALRNFSCNKDPQVDSVMSTNAMGIWEKFVLVPKDVFDKNLATVAVILSNSLMSNSTTLMNKILETNIVETIASLVRTNDDMMCKNGLFFFENFIVDNNREVSFNLCERVSRLGIAEIANEVVAKQIRSLATVGEAMRFWVNYFDLCSIERIRPFYNNQMFIDALKRIMDVTDVRMVVKVMLIVRRICVDYQQSGVSVQDFLDGNSLTDTIVMFTTQSESTKLRNVAINITKMYNDDSEF</sequence>
<organism evidence="1 2">
    <name type="scientific">Entamoeba invadens IP1</name>
    <dbReference type="NCBI Taxonomy" id="370355"/>
    <lineage>
        <taxon>Eukaryota</taxon>
        <taxon>Amoebozoa</taxon>
        <taxon>Evosea</taxon>
        <taxon>Archamoebae</taxon>
        <taxon>Mastigamoebida</taxon>
        <taxon>Entamoebidae</taxon>
        <taxon>Entamoeba</taxon>
    </lineage>
</organism>
<name>L7FLA8_ENTIV</name>